<evidence type="ECO:0000313" key="10">
    <source>
        <dbReference type="Proteomes" id="UP000504611"/>
    </source>
</evidence>
<dbReference type="EC" id="7.2.1.3" evidence="7"/>
<evidence type="ECO:0000256" key="2">
    <source>
        <dbReference type="ARBA" id="ARBA00004127"/>
    </source>
</evidence>
<keyword evidence="9" id="KW-0812">Transmembrane</keyword>
<dbReference type="GO" id="GO:0005765">
    <property type="term" value="C:lysosomal membrane"/>
    <property type="evidence" value="ECO:0007669"/>
    <property type="project" value="TreeGrafter"/>
</dbReference>
<proteinExistence type="predicted"/>
<accession>A0A6I9N140</accession>
<gene>
    <name evidence="11" type="primary">LOC104943915</name>
</gene>
<dbReference type="PANTHER" id="PTHR10106">
    <property type="entry name" value="CYTOCHROME B561-RELATED"/>
    <property type="match status" value="1"/>
</dbReference>
<protein>
    <recommendedName>
        <fullName evidence="7">ascorbate ferrireductase (transmembrane)</fullName>
        <ecNumber evidence="7">7.2.1.3</ecNumber>
    </recommendedName>
</protein>
<dbReference type="Gene3D" id="1.20.120.1770">
    <property type="match status" value="1"/>
</dbReference>
<comment type="subunit">
    <text evidence="3">Homodimer.</text>
</comment>
<organism evidence="10 11">
    <name type="scientific">Notothenia coriiceps</name>
    <name type="common">black rockcod</name>
    <dbReference type="NCBI Taxonomy" id="8208"/>
    <lineage>
        <taxon>Eukaryota</taxon>
        <taxon>Metazoa</taxon>
        <taxon>Chordata</taxon>
        <taxon>Craniata</taxon>
        <taxon>Vertebrata</taxon>
        <taxon>Euteleostomi</taxon>
        <taxon>Actinopterygii</taxon>
        <taxon>Neopterygii</taxon>
        <taxon>Teleostei</taxon>
        <taxon>Neoteleostei</taxon>
        <taxon>Acanthomorphata</taxon>
        <taxon>Eupercaria</taxon>
        <taxon>Perciformes</taxon>
        <taxon>Notothenioidei</taxon>
        <taxon>Nototheniidae</taxon>
        <taxon>Notothenia</taxon>
    </lineage>
</organism>
<dbReference type="OrthoDB" id="907479at2759"/>
<evidence type="ECO:0000256" key="5">
    <source>
        <dbReference type="ARBA" id="ARBA00023002"/>
    </source>
</evidence>
<dbReference type="PANTHER" id="PTHR10106:SF38">
    <property type="entry name" value="LYSOSOMAL MEMBRANE ASCORBATE-DEPENDENT FERRIREDUCTASE CYB561A3"/>
    <property type="match status" value="1"/>
</dbReference>
<comment type="catalytic activity">
    <reaction evidence="8">
        <text>Fe(3+)(out) + L-ascorbate(in) = monodehydro-L-ascorbate radical(in) + Fe(2+)(out) + H(+)</text>
        <dbReference type="Rhea" id="RHEA:30403"/>
        <dbReference type="ChEBI" id="CHEBI:15378"/>
        <dbReference type="ChEBI" id="CHEBI:29033"/>
        <dbReference type="ChEBI" id="CHEBI:29034"/>
        <dbReference type="ChEBI" id="CHEBI:38290"/>
        <dbReference type="ChEBI" id="CHEBI:59513"/>
        <dbReference type="EC" id="7.2.1.3"/>
    </reaction>
    <physiologicalReaction direction="left-to-right" evidence="8">
        <dbReference type="Rhea" id="RHEA:30404"/>
    </physiologicalReaction>
</comment>
<dbReference type="GO" id="GO:0012505">
    <property type="term" value="C:endomembrane system"/>
    <property type="evidence" value="ECO:0007669"/>
    <property type="project" value="UniProtKB-SubCell"/>
</dbReference>
<evidence type="ECO:0000256" key="9">
    <source>
        <dbReference type="SAM" id="Phobius"/>
    </source>
</evidence>
<comment type="cofactor">
    <cofactor evidence="1">
        <name>heme b</name>
        <dbReference type="ChEBI" id="CHEBI:60344"/>
    </cofactor>
</comment>
<dbReference type="Proteomes" id="UP000504611">
    <property type="component" value="Unplaced"/>
</dbReference>
<sequence>MHSSPSCSSSCSLSLPLCSTGRGSESLSTEEKQESRRAAAAASDPSVMASVLSFYLSYLLLLSLSVCVLVCVSVWSSYWRGGFAWDGSALQFNWHPVLMVSGLLLLYGNGEIKDKYIDSHSHFCFSLLLHNL</sequence>
<evidence type="ECO:0000256" key="6">
    <source>
        <dbReference type="ARBA" id="ARBA00023180"/>
    </source>
</evidence>
<evidence type="ECO:0000256" key="3">
    <source>
        <dbReference type="ARBA" id="ARBA00011738"/>
    </source>
</evidence>
<keyword evidence="6" id="KW-0325">Glycoprotein</keyword>
<dbReference type="RefSeq" id="XP_010767685.1">
    <property type="nucleotide sequence ID" value="XM_010769383.1"/>
</dbReference>
<evidence type="ECO:0000256" key="8">
    <source>
        <dbReference type="ARBA" id="ARBA00048457"/>
    </source>
</evidence>
<keyword evidence="5" id="KW-0560">Oxidoreductase</keyword>
<keyword evidence="9" id="KW-1133">Transmembrane helix</keyword>
<dbReference type="AlphaFoldDB" id="A0A6I9N140"/>
<dbReference type="GO" id="GO:0140571">
    <property type="term" value="F:transmembrane ascorbate ferrireductase activity"/>
    <property type="evidence" value="ECO:0007669"/>
    <property type="project" value="UniProtKB-EC"/>
</dbReference>
<keyword evidence="10" id="KW-1185">Reference proteome</keyword>
<reference evidence="11" key="1">
    <citation type="submission" date="2025-08" db="UniProtKB">
        <authorList>
            <consortium name="RefSeq"/>
        </authorList>
    </citation>
    <scope>IDENTIFICATION</scope>
    <source>
        <tissue evidence="11">Muscle</tissue>
    </source>
</reference>
<evidence type="ECO:0000256" key="4">
    <source>
        <dbReference type="ARBA" id="ARBA00022967"/>
    </source>
</evidence>
<comment type="subcellular location">
    <subcellularLocation>
        <location evidence="2">Endomembrane system</location>
        <topology evidence="2">Multi-pass membrane protein</topology>
    </subcellularLocation>
</comment>
<evidence type="ECO:0000256" key="1">
    <source>
        <dbReference type="ARBA" id="ARBA00001970"/>
    </source>
</evidence>
<keyword evidence="4" id="KW-1278">Translocase</keyword>
<dbReference type="GeneID" id="104943915"/>
<evidence type="ECO:0000256" key="7">
    <source>
        <dbReference type="ARBA" id="ARBA00024225"/>
    </source>
</evidence>
<keyword evidence="9" id="KW-0472">Membrane</keyword>
<name>A0A6I9N140_9TELE</name>
<feature type="transmembrane region" description="Helical" evidence="9">
    <location>
        <begin position="55"/>
        <end position="78"/>
    </location>
</feature>
<dbReference type="InterPro" id="IPR043205">
    <property type="entry name" value="CYB561/CYBRD1-like"/>
</dbReference>
<evidence type="ECO:0000313" key="11">
    <source>
        <dbReference type="RefSeq" id="XP_010767685.1"/>
    </source>
</evidence>